<proteinExistence type="predicted"/>
<dbReference type="EMBL" id="JAPNMI010000007">
    <property type="protein sequence ID" value="MCY0790678.1"/>
    <property type="molecule type" value="Genomic_DNA"/>
</dbReference>
<gene>
    <name evidence="1" type="ORF">N0392_13395</name>
</gene>
<accession>A0A9Q4GW08</accession>
<protein>
    <submittedName>
        <fullName evidence="1">Uncharacterized protein</fullName>
    </submittedName>
</protein>
<dbReference type="Proteomes" id="UP001076655">
    <property type="component" value="Unassembled WGS sequence"/>
</dbReference>
<name>A0A9Q4GW08_MORMO</name>
<reference evidence="1" key="1">
    <citation type="submission" date="2022-08" db="EMBL/GenBank/DDBJ databases">
        <authorList>
            <person name="Dale J.L."/>
        </authorList>
    </citation>
    <scope>NUCLEOTIDE SEQUENCE</scope>
    <source>
        <strain evidence="1">2022EL-00758</strain>
    </source>
</reference>
<evidence type="ECO:0000313" key="1">
    <source>
        <dbReference type="EMBL" id="MCY0790678.1"/>
    </source>
</evidence>
<organism evidence="1 2">
    <name type="scientific">Morganella morganii</name>
    <name type="common">Proteus morganii</name>
    <dbReference type="NCBI Taxonomy" id="582"/>
    <lineage>
        <taxon>Bacteria</taxon>
        <taxon>Pseudomonadati</taxon>
        <taxon>Pseudomonadota</taxon>
        <taxon>Gammaproteobacteria</taxon>
        <taxon>Enterobacterales</taxon>
        <taxon>Morganellaceae</taxon>
        <taxon>Morganella</taxon>
    </lineage>
</organism>
<comment type="caution">
    <text evidence="1">The sequence shown here is derived from an EMBL/GenBank/DDBJ whole genome shotgun (WGS) entry which is preliminary data.</text>
</comment>
<sequence>MPIIARKPGGRQAAAGMKTEENVVSLLLLWYKARRHSVYFARLPET</sequence>
<evidence type="ECO:0000313" key="2">
    <source>
        <dbReference type="Proteomes" id="UP001076655"/>
    </source>
</evidence>
<dbReference type="AlphaFoldDB" id="A0A9Q4GW08"/>
<dbReference type="RefSeq" id="WP_166707002.1">
    <property type="nucleotide sequence ID" value="NZ_CABMNP010000171.1"/>
</dbReference>